<evidence type="ECO:0000313" key="4">
    <source>
        <dbReference type="Proteomes" id="UP000537592"/>
    </source>
</evidence>
<accession>A0A7W5Z325</accession>
<feature type="domain" description="Rad50/SbcC-type AAA" evidence="2">
    <location>
        <begin position="10"/>
        <end position="221"/>
    </location>
</feature>
<comment type="caution">
    <text evidence="3">The sequence shown here is derived from an EMBL/GenBank/DDBJ whole genome shotgun (WGS) entry which is preliminary data.</text>
</comment>
<dbReference type="AlphaFoldDB" id="A0A7W5Z325"/>
<evidence type="ECO:0000313" key="3">
    <source>
        <dbReference type="EMBL" id="MBB3809187.1"/>
    </source>
</evidence>
<dbReference type="Proteomes" id="UP000537592">
    <property type="component" value="Unassembled WGS sequence"/>
</dbReference>
<dbReference type="PANTHER" id="PTHR32114:SF2">
    <property type="entry name" value="ABC TRANSPORTER ABCH.3"/>
    <property type="match status" value="1"/>
</dbReference>
<keyword evidence="3" id="KW-0378">Hydrolase</keyword>
<keyword evidence="4" id="KW-1185">Reference proteome</keyword>
<dbReference type="RefSeq" id="WP_183751173.1">
    <property type="nucleotide sequence ID" value="NZ_JACICC010000002.1"/>
</dbReference>
<dbReference type="Gene3D" id="3.40.50.300">
    <property type="entry name" value="P-loop containing nucleotide triphosphate hydrolases"/>
    <property type="match status" value="2"/>
</dbReference>
<sequence length="1242" mass="132224">MRILAIRGANLASLADPFAIDLAAEPLASAGLFAITGETGAGKSTILDAMCLALYGDCPRLSHGGINDDVPDAAGDTIKAKDARAILRRGAAQGFAQVDFIAADGIAYQATWAARRARGRADGRLQNIERALVRLSDGKTLESQTSAVNARIVDITGLTYDEFRRTVLLAQGDFDAFLVAGTGERAALLEKVTGTRIYRDISRRVYERYGEAKAALKALEDKRSGAMALSVEERTALADERAGLVAAIGQVAEVLAALSAKIAVHEKISAARKRVEDATQVAVLAQEAVAAAAADREKLTLLDAALALAGIHDRVVRADKAVADLVTAENETIARQDTLAAAVQEADAAWQKASTGLEEAERSFKALGPQWTLAADLDSRIRTAEAESDRAGTALQDAERAVTVRRDALEGLVRGRDEHAAARDAAEADLAEKPQVQRVSDAWDTVVSLIEERTGVVGAITDAARAAETARTAAAEAQERITQHDIANRTDRDVIQALEQAIASAGTRLADIGKADPARRMTRLIEGDAAVKDMIRAAQEYAAAVTTHEKAWQDSVAAEEALAAAEASGIDARARIARAAAVVEALAAPVDRAEAAASEAAEHLRQHLVDGEPCPVCGATQHPVSADAALAAIAADMRAQLEAARTELAAATRAETEAGRKADTARMTRDAAAQSRETAEKMIAAAQAAFAEARHAALTTGLERLPQEPADAVATLVDLRSRIEGRRIDIAALVDEEDGLRREVEANRLLVAERRKAIEGREADRIADEASRTDSQTALGLADQTAEQAGQRLAAIDRQLTPIFEGVGLTPAAFDHASKDRLDDLERLVIWFRERLAARDNARDAVVAAEPDIRAARTDHDNAIAHAHAAAATRDARRHELSALQEERGQLLDGESTEEHRSRHNLWRIEAGKARDEAWENLSSLKSEQRGVEERLAGVRESLVTARAESSAAAANLDAGLAAAALQRDALEALLAEGKTAAERLRARLKTVDDDLVRARTTLGARSDDWQALVDAGVPKEPEADLRAASLECEAERSQKQERAGAIQGRLAADDAVRLQLSDLDHRIGEAKTVCDVWAAVNDAIGSARGDKFAQIAQGVTLLMLVERANQHLADLKPRYRLARGGADLALHIVDRDMGDEVRSTRSLSGGERFLVSLSLALALSRMGARGGLAATLFIDEGFGSLDAESLDVAIDALEALQAQGRTIGVISHVDAMKDRIPVQIKVMRSGVGASEIKLQAP</sequence>
<feature type="coiled-coil region" evidence="1">
    <location>
        <begin position="968"/>
        <end position="1002"/>
    </location>
</feature>
<dbReference type="EMBL" id="JACICC010000002">
    <property type="protein sequence ID" value="MBB3809187.1"/>
    <property type="molecule type" value="Genomic_DNA"/>
</dbReference>
<keyword evidence="1" id="KW-0175">Coiled coil</keyword>
<dbReference type="InterPro" id="IPR027417">
    <property type="entry name" value="P-loop_NTPase"/>
</dbReference>
<organism evidence="3 4">
    <name type="scientific">Pseudochelatococcus contaminans</name>
    <dbReference type="NCBI Taxonomy" id="1538103"/>
    <lineage>
        <taxon>Bacteria</taxon>
        <taxon>Pseudomonadati</taxon>
        <taxon>Pseudomonadota</taxon>
        <taxon>Alphaproteobacteria</taxon>
        <taxon>Hyphomicrobiales</taxon>
        <taxon>Chelatococcaceae</taxon>
        <taxon>Pseudochelatococcus</taxon>
    </lineage>
</organism>
<proteinExistence type="predicted"/>
<name>A0A7W5Z325_9HYPH</name>
<gene>
    <name evidence="3" type="ORF">FHS81_001257</name>
</gene>
<dbReference type="GO" id="GO:0006302">
    <property type="term" value="P:double-strand break repair"/>
    <property type="evidence" value="ECO:0007669"/>
    <property type="project" value="InterPro"/>
</dbReference>
<reference evidence="3 4" key="1">
    <citation type="submission" date="2020-08" db="EMBL/GenBank/DDBJ databases">
        <title>Genomic Encyclopedia of Type Strains, Phase IV (KMG-IV): sequencing the most valuable type-strain genomes for metagenomic binning, comparative biology and taxonomic classification.</title>
        <authorList>
            <person name="Goeker M."/>
        </authorList>
    </citation>
    <scope>NUCLEOTIDE SEQUENCE [LARGE SCALE GENOMIC DNA]</scope>
    <source>
        <strain evidence="3 4">DSM 28760</strain>
    </source>
</reference>
<protein>
    <submittedName>
        <fullName evidence="3">Exonuclease SbcC</fullName>
    </submittedName>
</protein>
<dbReference type="GO" id="GO:0004527">
    <property type="term" value="F:exonuclease activity"/>
    <property type="evidence" value="ECO:0007669"/>
    <property type="project" value="UniProtKB-KW"/>
</dbReference>
<dbReference type="InterPro" id="IPR038729">
    <property type="entry name" value="Rad50/SbcC_AAA"/>
</dbReference>
<dbReference type="GO" id="GO:0016887">
    <property type="term" value="F:ATP hydrolysis activity"/>
    <property type="evidence" value="ECO:0007669"/>
    <property type="project" value="InterPro"/>
</dbReference>
<keyword evidence="3" id="KW-0269">Exonuclease</keyword>
<keyword evidence="3" id="KW-0540">Nuclease</keyword>
<dbReference type="PANTHER" id="PTHR32114">
    <property type="entry name" value="ABC TRANSPORTER ABCH.3"/>
    <property type="match status" value="1"/>
</dbReference>
<evidence type="ECO:0000256" key="1">
    <source>
        <dbReference type="SAM" id="Coils"/>
    </source>
</evidence>
<dbReference type="Pfam" id="PF13558">
    <property type="entry name" value="SbcC_Walker_B"/>
    <property type="match status" value="1"/>
</dbReference>
<dbReference type="Pfam" id="PF13476">
    <property type="entry name" value="AAA_23"/>
    <property type="match status" value="1"/>
</dbReference>
<dbReference type="SUPFAM" id="SSF52540">
    <property type="entry name" value="P-loop containing nucleoside triphosphate hydrolases"/>
    <property type="match status" value="1"/>
</dbReference>
<evidence type="ECO:0000259" key="2">
    <source>
        <dbReference type="Pfam" id="PF13476"/>
    </source>
</evidence>